<comment type="caution">
    <text evidence="1">The sequence shown here is derived from an EMBL/GenBank/DDBJ whole genome shotgun (WGS) entry which is preliminary data.</text>
</comment>
<gene>
    <name evidence="1" type="ORF">CC1G_13753</name>
</gene>
<dbReference type="AlphaFoldDB" id="D6RK81"/>
<dbReference type="KEGG" id="cci:CC1G_13753"/>
<dbReference type="RefSeq" id="XP_002912221.1">
    <property type="nucleotide sequence ID" value="XM_002912175.1"/>
</dbReference>
<dbReference type="GeneID" id="6007823"/>
<reference evidence="1 2" key="1">
    <citation type="journal article" date="2010" name="Proc. Natl. Acad. Sci. U.S.A.">
        <title>Insights into evolution of multicellular fungi from the assembled chromosomes of the mushroom Coprinopsis cinerea (Coprinus cinereus).</title>
        <authorList>
            <person name="Stajich J.E."/>
            <person name="Wilke S.K."/>
            <person name="Ahren D."/>
            <person name="Au C.H."/>
            <person name="Birren B.W."/>
            <person name="Borodovsky M."/>
            <person name="Burns C."/>
            <person name="Canback B."/>
            <person name="Casselton L.A."/>
            <person name="Cheng C.K."/>
            <person name="Deng J."/>
            <person name="Dietrich F.S."/>
            <person name="Fargo D.C."/>
            <person name="Farman M.L."/>
            <person name="Gathman A.C."/>
            <person name="Goldberg J."/>
            <person name="Guigo R."/>
            <person name="Hoegger P.J."/>
            <person name="Hooker J.B."/>
            <person name="Huggins A."/>
            <person name="James T.Y."/>
            <person name="Kamada T."/>
            <person name="Kilaru S."/>
            <person name="Kodira C."/>
            <person name="Kues U."/>
            <person name="Kupfer D."/>
            <person name="Kwan H.S."/>
            <person name="Lomsadze A."/>
            <person name="Li W."/>
            <person name="Lilly W.W."/>
            <person name="Ma L.J."/>
            <person name="Mackey A.J."/>
            <person name="Manning G."/>
            <person name="Martin F."/>
            <person name="Muraguchi H."/>
            <person name="Natvig D.O."/>
            <person name="Palmerini H."/>
            <person name="Ramesh M.A."/>
            <person name="Rehmeyer C.J."/>
            <person name="Roe B.A."/>
            <person name="Shenoy N."/>
            <person name="Stanke M."/>
            <person name="Ter-Hovhannisyan V."/>
            <person name="Tunlid A."/>
            <person name="Velagapudi R."/>
            <person name="Vision T.J."/>
            <person name="Zeng Q."/>
            <person name="Zolan M.E."/>
            <person name="Pukkila P.J."/>
        </authorList>
    </citation>
    <scope>NUCLEOTIDE SEQUENCE [LARGE SCALE GENOMIC DNA]</scope>
    <source>
        <strain evidence="2">Okayama-7 / 130 / ATCC MYA-4618 / FGSC 9003</strain>
    </source>
</reference>
<dbReference type="VEuPathDB" id="FungiDB:CC1G_13753"/>
<sequence>MRDVTGPSGALPQPAVRGASDIRHGTYIRWHHAACSNYVGVPGKYQARHFARVGRFRCRSTKGIRRKEEVVQLDWTKLKVTKACKATKMWKKNRGTERHPKV</sequence>
<evidence type="ECO:0000313" key="2">
    <source>
        <dbReference type="Proteomes" id="UP000001861"/>
    </source>
</evidence>
<keyword evidence="2" id="KW-1185">Reference proteome</keyword>
<organism evidence="1 2">
    <name type="scientific">Coprinopsis cinerea (strain Okayama-7 / 130 / ATCC MYA-4618 / FGSC 9003)</name>
    <name type="common">Inky cap fungus</name>
    <name type="synonym">Hormographiella aspergillata</name>
    <dbReference type="NCBI Taxonomy" id="240176"/>
    <lineage>
        <taxon>Eukaryota</taxon>
        <taxon>Fungi</taxon>
        <taxon>Dikarya</taxon>
        <taxon>Basidiomycota</taxon>
        <taxon>Agaricomycotina</taxon>
        <taxon>Agaricomycetes</taxon>
        <taxon>Agaricomycetidae</taxon>
        <taxon>Agaricales</taxon>
        <taxon>Agaricineae</taxon>
        <taxon>Psathyrellaceae</taxon>
        <taxon>Coprinopsis</taxon>
    </lineage>
</organism>
<evidence type="ECO:0000313" key="1">
    <source>
        <dbReference type="EMBL" id="EFI28727.1"/>
    </source>
</evidence>
<dbReference type="HOGENOM" id="CLU_2277337_0_0_1"/>
<dbReference type="Proteomes" id="UP000001861">
    <property type="component" value="Unassembled WGS sequence"/>
</dbReference>
<name>D6RK81_COPC7</name>
<accession>D6RK81</accession>
<protein>
    <submittedName>
        <fullName evidence="1">Uncharacterized protein</fullName>
    </submittedName>
</protein>
<proteinExistence type="predicted"/>
<dbReference type="InParanoid" id="D6RK81"/>
<dbReference type="EMBL" id="AACS02000001">
    <property type="protein sequence ID" value="EFI28727.1"/>
    <property type="molecule type" value="Genomic_DNA"/>
</dbReference>